<feature type="transmembrane region" description="Helical" evidence="7">
    <location>
        <begin position="205"/>
        <end position="225"/>
    </location>
</feature>
<keyword evidence="8" id="KW-0969">Cilium</keyword>
<feature type="transmembrane region" description="Helical" evidence="7">
    <location>
        <begin position="69"/>
        <end position="93"/>
    </location>
</feature>
<dbReference type="Gene3D" id="3.40.50.12790">
    <property type="entry name" value="FHIPEP family, domain 4"/>
    <property type="match status" value="1"/>
</dbReference>
<dbReference type="GO" id="GO:0044780">
    <property type="term" value="P:bacterial-type flagellum assembly"/>
    <property type="evidence" value="ECO:0007669"/>
    <property type="project" value="TreeGrafter"/>
</dbReference>
<accession>A0A2S9IHQ7</accession>
<keyword evidence="9" id="KW-1185">Reference proteome</keyword>
<feature type="transmembrane region" description="Helical" evidence="7">
    <location>
        <begin position="113"/>
        <end position="136"/>
    </location>
</feature>
<keyword evidence="6 7" id="KW-0472">Membrane</keyword>
<dbReference type="Proteomes" id="UP000239181">
    <property type="component" value="Unassembled WGS sequence"/>
</dbReference>
<evidence type="ECO:0000313" key="9">
    <source>
        <dbReference type="Proteomes" id="UP000239181"/>
    </source>
</evidence>
<feature type="transmembrane region" description="Helical" evidence="7">
    <location>
        <begin position="237"/>
        <end position="264"/>
    </location>
</feature>
<comment type="caution">
    <text evidence="8">The sequence shown here is derived from an EMBL/GenBank/DDBJ whole genome shotgun (WGS) entry which is preliminary data.</text>
</comment>
<keyword evidence="8" id="KW-0282">Flagellum</keyword>
<name>A0A2S9IHQ7_9GAMM</name>
<dbReference type="GO" id="GO:0005886">
    <property type="term" value="C:plasma membrane"/>
    <property type="evidence" value="ECO:0007669"/>
    <property type="project" value="UniProtKB-SubCell"/>
</dbReference>
<dbReference type="PRINTS" id="PR00949">
    <property type="entry name" value="TYPE3IMAPROT"/>
</dbReference>
<keyword evidence="4 7" id="KW-0812">Transmembrane</keyword>
<dbReference type="Gene3D" id="1.10.8.540">
    <property type="entry name" value="FHIPEP family, domain 3"/>
    <property type="match status" value="1"/>
</dbReference>
<dbReference type="PANTHER" id="PTHR30161">
    <property type="entry name" value="FLAGELLAR EXPORT PROTEIN, MEMBRANE FLHA SUBUNIT-RELATED"/>
    <property type="match status" value="1"/>
</dbReference>
<dbReference type="OrthoDB" id="9759185at2"/>
<dbReference type="AlphaFoldDB" id="A0A2S9IHQ7"/>
<feature type="transmembrane region" description="Helical" evidence="7">
    <location>
        <begin position="290"/>
        <end position="323"/>
    </location>
</feature>
<dbReference type="InterPro" id="IPR025505">
    <property type="entry name" value="FHIPEP_CS"/>
</dbReference>
<evidence type="ECO:0000256" key="1">
    <source>
        <dbReference type="ARBA" id="ARBA00004651"/>
    </source>
</evidence>
<organism evidence="8 9">
    <name type="scientific">Pantoea coffeiphila</name>
    <dbReference type="NCBI Taxonomy" id="1465635"/>
    <lineage>
        <taxon>Bacteria</taxon>
        <taxon>Pseudomonadati</taxon>
        <taxon>Pseudomonadota</taxon>
        <taxon>Gammaproteobacteria</taxon>
        <taxon>Enterobacterales</taxon>
        <taxon>Erwiniaceae</taxon>
        <taxon>Pantoea</taxon>
    </lineage>
</organism>
<keyword evidence="3" id="KW-1003">Cell membrane</keyword>
<feature type="transmembrane region" description="Helical" evidence="7">
    <location>
        <begin position="12"/>
        <end position="32"/>
    </location>
</feature>
<sequence length="701" mass="75795">MATFNSGQMKSLLRNSHVGVPLLLLSVLAMVILPLSPIVLDVLFTFNIVLAVMVLLASVNSKRPLDFSVFPTILLVTTLMRLTLNVASTRVVLLNGHDGVGAAGKVIEAFGNVVIGGNFVVGFVVFVILMIINFVVVTKGAERISEVSARFTLDALPGKQMAIDADLNAGLINQEQARIRRKDVANEADFYGAMDGASKFVRGDAIAGIMILIINVVGGILIGIFKHNMDAGQAFDQYVLLTIGDGLVAQIPSLLLATAAAIIVTRVSDDDSSGISDDIHRQLMAKPATIYTAAFVMFVLAIVPGMPHLVFLVFTALLVFTAWRQSKVIEKPAQSEQDIAALTSALDDSDSVTVCWESIPLIEPLGLNLGYKLVTLVDKSKGNPLTLRVRGVRQVVSETSGVLLPEMSIREDFRLKPAQYAIKVNGVRTAVGEVHPDRLMAIPTAEQYGEIDGVLDTDPAYGLAVTWITPEMKPQALNLGYQVVDCASVIATHINRVTREHLPELFNYDDITQLNLRLSGTAPRLAEDLNAALNYSQQLKIYRLLLQDQVSLKDIATIATTLVESAAITKDAILLASDVRFALRRAMVAAIAPDSKPLSAYTLDNTLENLLLGSLNQAQQAGKVSLDSFPVDPNILTQLQTTLPVVLEQLKAQNLTSVLLVTPQLRPLIARYSRLFAAGLHVLSYNEVPDEVDLRIVGTVS</sequence>
<dbReference type="Pfam" id="PF00771">
    <property type="entry name" value="FHIPEP"/>
    <property type="match status" value="1"/>
</dbReference>
<evidence type="ECO:0000256" key="2">
    <source>
        <dbReference type="ARBA" id="ARBA00008835"/>
    </source>
</evidence>
<dbReference type="InterPro" id="IPR042196">
    <property type="entry name" value="FHIPEP_4"/>
</dbReference>
<gene>
    <name evidence="8" type="ORF">CQW29_01435</name>
</gene>
<dbReference type="RefSeq" id="WP_105590924.1">
    <property type="nucleotide sequence ID" value="NZ_PDET01000001.1"/>
</dbReference>
<dbReference type="PANTHER" id="PTHR30161:SF1">
    <property type="entry name" value="FLAGELLAR BIOSYNTHESIS PROTEIN FLHA-RELATED"/>
    <property type="match status" value="1"/>
</dbReference>
<dbReference type="InterPro" id="IPR042193">
    <property type="entry name" value="FHIPEP_3"/>
</dbReference>
<evidence type="ECO:0000313" key="8">
    <source>
        <dbReference type="EMBL" id="PRD17325.1"/>
    </source>
</evidence>
<feature type="transmembrane region" description="Helical" evidence="7">
    <location>
        <begin position="38"/>
        <end position="57"/>
    </location>
</feature>
<comment type="subcellular location">
    <subcellularLocation>
        <location evidence="1">Cell membrane</location>
        <topology evidence="1">Multi-pass membrane protein</topology>
    </subcellularLocation>
</comment>
<dbReference type="GO" id="GO:0009306">
    <property type="term" value="P:protein secretion"/>
    <property type="evidence" value="ECO:0007669"/>
    <property type="project" value="InterPro"/>
</dbReference>
<protein>
    <submittedName>
        <fullName evidence="8">Flagellar biosynthesis protein FlhA</fullName>
    </submittedName>
</protein>
<reference evidence="8 9" key="1">
    <citation type="submission" date="2017-10" db="EMBL/GenBank/DDBJ databases">
        <title>Draft genome of two endophytic bacteria isolated from 'guarana' Paullinia cupana (Mart.) Ducke.</title>
        <authorList>
            <person name="Siqueira K.A."/>
            <person name="Liotti R.G."/>
            <person name="Mendes T.A."/>
            <person name="Soares M.A."/>
        </authorList>
    </citation>
    <scope>NUCLEOTIDE SEQUENCE [LARGE SCALE GENOMIC DNA]</scope>
    <source>
        <strain evidence="8 9">342</strain>
    </source>
</reference>
<evidence type="ECO:0000256" key="6">
    <source>
        <dbReference type="ARBA" id="ARBA00023136"/>
    </source>
</evidence>
<proteinExistence type="inferred from homology"/>
<evidence type="ECO:0000256" key="3">
    <source>
        <dbReference type="ARBA" id="ARBA00022475"/>
    </source>
</evidence>
<dbReference type="PROSITE" id="PS00994">
    <property type="entry name" value="FHIPEP"/>
    <property type="match status" value="1"/>
</dbReference>
<keyword evidence="5 7" id="KW-1133">Transmembrane helix</keyword>
<evidence type="ECO:0000256" key="7">
    <source>
        <dbReference type="SAM" id="Phobius"/>
    </source>
</evidence>
<dbReference type="Gene3D" id="3.40.30.60">
    <property type="entry name" value="FHIPEP family, domain 1"/>
    <property type="match status" value="1"/>
</dbReference>
<dbReference type="EMBL" id="PDET01000001">
    <property type="protein sequence ID" value="PRD17325.1"/>
    <property type="molecule type" value="Genomic_DNA"/>
</dbReference>
<evidence type="ECO:0000256" key="4">
    <source>
        <dbReference type="ARBA" id="ARBA00022692"/>
    </source>
</evidence>
<dbReference type="InterPro" id="IPR001712">
    <property type="entry name" value="T3SS_FHIPEP"/>
</dbReference>
<dbReference type="PIRSF" id="PIRSF005419">
    <property type="entry name" value="FlhA"/>
    <property type="match status" value="1"/>
</dbReference>
<keyword evidence="8" id="KW-0966">Cell projection</keyword>
<dbReference type="InterPro" id="IPR042194">
    <property type="entry name" value="FHIPEP_1"/>
</dbReference>
<evidence type="ECO:0000256" key="5">
    <source>
        <dbReference type="ARBA" id="ARBA00022989"/>
    </source>
</evidence>
<comment type="similarity">
    <text evidence="2">Belongs to the FHIPEP (flagella/HR/invasion proteins export pore) family.</text>
</comment>